<evidence type="ECO:0000313" key="3">
    <source>
        <dbReference type="Proteomes" id="UP000604083"/>
    </source>
</evidence>
<keyword evidence="1" id="KW-0732">Signal</keyword>
<evidence type="ECO:0000313" key="2">
    <source>
        <dbReference type="EMBL" id="MBK1834532.1"/>
    </source>
</evidence>
<organism evidence="2 3">
    <name type="scientific">Roseibacillus ishigakijimensis</name>
    <dbReference type="NCBI Taxonomy" id="454146"/>
    <lineage>
        <taxon>Bacteria</taxon>
        <taxon>Pseudomonadati</taxon>
        <taxon>Verrucomicrobiota</taxon>
        <taxon>Verrucomicrobiia</taxon>
        <taxon>Verrucomicrobiales</taxon>
        <taxon>Verrucomicrobiaceae</taxon>
        <taxon>Roseibacillus</taxon>
    </lineage>
</organism>
<proteinExistence type="predicted"/>
<dbReference type="RefSeq" id="WP_200391968.1">
    <property type="nucleotide sequence ID" value="NZ_JAENIO010000026.1"/>
</dbReference>
<sequence length="487" mass="51832">MKITKPIFASLTLALGSGPSFASSHSDAPLIKQDPQANLTDVYAFVGTRYNDETQNVLNVLVSVRPFSEPGDGLIYERFAHDAQYSIHITHPTTGAEIDRYDFEFSNVSVVKNPDTILSYGLGTEAGPIMTIDDARQNFTQTYTVKKNGLVLGEDLPIPPPNIGARTTPPYNDANGEPLSGATNLAELDPLTAAGISDLGGGLVSWAGPREDGFYADTPGIFDFLNPRILDNDGDGADGLGQDGNGVDGFQGFNVLTFALQIPVGSLTPSDYQEPLVGDRSGVGVYASVSRQRYTLRSAGKPPRGSGPWIQVNRLANPLFNEVLVHNRDKDNYNLTKPTGDAAYATYAENSHLAFLINAVTFQSEDPANGPLVVSGRADLAAIFLPDVIRVDTTTGPVPLPGQAGFNRLSLIGGDTSGWPNGRRIGEDVVDIALSAVASGPGYEEITIVGDNVAENDQDYNLVFPYLGTPHAGTTVDQRQNPAPPAQ</sequence>
<feature type="chain" id="PRO_5037734881" evidence="1">
    <location>
        <begin position="23"/>
        <end position="487"/>
    </location>
</feature>
<dbReference type="AlphaFoldDB" id="A0A934RMI5"/>
<comment type="caution">
    <text evidence="2">The sequence shown here is derived from an EMBL/GenBank/DDBJ whole genome shotgun (WGS) entry which is preliminary data.</text>
</comment>
<gene>
    <name evidence="2" type="ORF">JIN78_10715</name>
</gene>
<keyword evidence="3" id="KW-1185">Reference proteome</keyword>
<dbReference type="Pfam" id="PF14224">
    <property type="entry name" value="DUF4331"/>
    <property type="match status" value="1"/>
</dbReference>
<feature type="signal peptide" evidence="1">
    <location>
        <begin position="1"/>
        <end position="22"/>
    </location>
</feature>
<dbReference type="InterPro" id="IPR025566">
    <property type="entry name" value="DUF4331"/>
</dbReference>
<dbReference type="EMBL" id="JAENIO010000026">
    <property type="protein sequence ID" value="MBK1834532.1"/>
    <property type="molecule type" value="Genomic_DNA"/>
</dbReference>
<protein>
    <submittedName>
        <fullName evidence="2">DUF4331 domain-containing protein</fullName>
    </submittedName>
</protein>
<evidence type="ECO:0000256" key="1">
    <source>
        <dbReference type="SAM" id="SignalP"/>
    </source>
</evidence>
<name>A0A934RMI5_9BACT</name>
<dbReference type="Proteomes" id="UP000604083">
    <property type="component" value="Unassembled WGS sequence"/>
</dbReference>
<reference evidence="2" key="1">
    <citation type="submission" date="2021-01" db="EMBL/GenBank/DDBJ databases">
        <title>Modified the classification status of verrucomicrobia.</title>
        <authorList>
            <person name="Feng X."/>
        </authorList>
    </citation>
    <scope>NUCLEOTIDE SEQUENCE</scope>
    <source>
        <strain evidence="2">KCTC 12986</strain>
    </source>
</reference>
<accession>A0A934RMI5</accession>